<dbReference type="InterPro" id="IPR023828">
    <property type="entry name" value="Peptidase_S8_Ser-AS"/>
</dbReference>
<evidence type="ECO:0000256" key="6">
    <source>
        <dbReference type="SAM" id="MobiDB-lite"/>
    </source>
</evidence>
<gene>
    <name evidence="9" type="ORF">GEMMAAP_07380</name>
</gene>
<feature type="active site" description="Charge relay system" evidence="5">
    <location>
        <position position="306"/>
    </location>
</feature>
<dbReference type="RefSeq" id="WP_026850464.1">
    <property type="nucleotide sequence ID" value="NZ_CP011454.1"/>
</dbReference>
<keyword evidence="2 5" id="KW-0645">Protease</keyword>
<feature type="signal peptide" evidence="7">
    <location>
        <begin position="1"/>
        <end position="25"/>
    </location>
</feature>
<proteinExistence type="inferred from homology"/>
<dbReference type="PANTHER" id="PTHR43806">
    <property type="entry name" value="PEPTIDASE S8"/>
    <property type="match status" value="1"/>
</dbReference>
<dbReference type="PANTHER" id="PTHR43806:SF11">
    <property type="entry name" value="CEREVISIN-RELATED"/>
    <property type="match status" value="1"/>
</dbReference>
<evidence type="ECO:0000259" key="8">
    <source>
        <dbReference type="Pfam" id="PF00082"/>
    </source>
</evidence>
<dbReference type="InterPro" id="IPR022398">
    <property type="entry name" value="Peptidase_S8_His-AS"/>
</dbReference>
<evidence type="ECO:0000313" key="10">
    <source>
        <dbReference type="Proteomes" id="UP000076404"/>
    </source>
</evidence>
<keyword evidence="7" id="KW-0732">Signal</keyword>
<keyword evidence="4 5" id="KW-0720">Serine protease</keyword>
<dbReference type="eggNOG" id="COG1404">
    <property type="taxonomic scope" value="Bacteria"/>
</dbReference>
<evidence type="ECO:0000256" key="4">
    <source>
        <dbReference type="ARBA" id="ARBA00022825"/>
    </source>
</evidence>
<dbReference type="PROSITE" id="PS00138">
    <property type="entry name" value="SUBTILASE_SER"/>
    <property type="match status" value="1"/>
</dbReference>
<dbReference type="InterPro" id="IPR000209">
    <property type="entry name" value="Peptidase_S8/S53_dom"/>
</dbReference>
<protein>
    <recommendedName>
        <fullName evidence="8">Peptidase S8/S53 domain-containing protein</fullName>
    </recommendedName>
</protein>
<feature type="active site" description="Charge relay system" evidence="5">
    <location>
        <position position="475"/>
    </location>
</feature>
<dbReference type="Pfam" id="PF00082">
    <property type="entry name" value="Peptidase_S8"/>
    <property type="match status" value="1"/>
</dbReference>
<dbReference type="SUPFAM" id="SSF52743">
    <property type="entry name" value="Subtilisin-like"/>
    <property type="match status" value="1"/>
</dbReference>
<dbReference type="InterPro" id="IPR050131">
    <property type="entry name" value="Peptidase_S8_subtilisin-like"/>
</dbReference>
<dbReference type="EMBL" id="CP011454">
    <property type="protein sequence ID" value="AMW04710.1"/>
    <property type="molecule type" value="Genomic_DNA"/>
</dbReference>
<dbReference type="PROSITE" id="PS51257">
    <property type="entry name" value="PROKAR_LIPOPROTEIN"/>
    <property type="match status" value="1"/>
</dbReference>
<reference evidence="9 10" key="1">
    <citation type="journal article" date="2014" name="Proc. Natl. Acad. Sci. U.S.A.">
        <title>Functional type 2 photosynthetic reaction centers found in the rare bacterial phylum Gemmatimonadetes.</title>
        <authorList>
            <person name="Zeng Y."/>
            <person name="Feng F."/>
            <person name="Medova H."/>
            <person name="Dean J."/>
            <person name="Koblizek M."/>
        </authorList>
    </citation>
    <scope>NUCLEOTIDE SEQUENCE [LARGE SCALE GENOMIC DNA]</scope>
    <source>
        <strain evidence="9 10">AP64</strain>
    </source>
</reference>
<feature type="compositionally biased region" description="Pro residues" evidence="6">
    <location>
        <begin position="46"/>
        <end position="59"/>
    </location>
</feature>
<evidence type="ECO:0000256" key="1">
    <source>
        <dbReference type="ARBA" id="ARBA00011073"/>
    </source>
</evidence>
<dbReference type="Proteomes" id="UP000076404">
    <property type="component" value="Chromosome"/>
</dbReference>
<keyword evidence="10" id="KW-1185">Reference proteome</keyword>
<dbReference type="AlphaFoldDB" id="A0A143BJQ5"/>
<comment type="similarity">
    <text evidence="1 5">Belongs to the peptidase S8 family.</text>
</comment>
<name>A0A143BJQ5_9BACT</name>
<evidence type="ECO:0000313" key="9">
    <source>
        <dbReference type="EMBL" id="AMW04710.1"/>
    </source>
</evidence>
<dbReference type="PROSITE" id="PS00137">
    <property type="entry name" value="SUBTILASE_HIS"/>
    <property type="match status" value="1"/>
</dbReference>
<dbReference type="PROSITE" id="PS51892">
    <property type="entry name" value="SUBTILASE"/>
    <property type="match status" value="1"/>
</dbReference>
<feature type="domain" description="Peptidase S8/S53" evidence="8">
    <location>
        <begin position="98"/>
        <end position="508"/>
    </location>
</feature>
<dbReference type="GO" id="GO:0004252">
    <property type="term" value="F:serine-type endopeptidase activity"/>
    <property type="evidence" value="ECO:0007669"/>
    <property type="project" value="UniProtKB-UniRule"/>
</dbReference>
<evidence type="ECO:0000256" key="3">
    <source>
        <dbReference type="ARBA" id="ARBA00022801"/>
    </source>
</evidence>
<dbReference type="Gene3D" id="3.40.50.200">
    <property type="entry name" value="Peptidase S8/S53 domain"/>
    <property type="match status" value="2"/>
</dbReference>
<feature type="active site" description="Charge relay system" evidence="5">
    <location>
        <position position="106"/>
    </location>
</feature>
<evidence type="ECO:0000256" key="5">
    <source>
        <dbReference type="PROSITE-ProRule" id="PRU01240"/>
    </source>
</evidence>
<feature type="region of interest" description="Disordered" evidence="6">
    <location>
        <begin position="28"/>
        <end position="64"/>
    </location>
</feature>
<dbReference type="GO" id="GO:0006508">
    <property type="term" value="P:proteolysis"/>
    <property type="evidence" value="ECO:0007669"/>
    <property type="project" value="UniProtKB-KW"/>
</dbReference>
<dbReference type="InterPro" id="IPR036852">
    <property type="entry name" value="Peptidase_S8/S53_dom_sf"/>
</dbReference>
<dbReference type="InterPro" id="IPR015500">
    <property type="entry name" value="Peptidase_S8_subtilisin-rel"/>
</dbReference>
<organism evidence="9 10">
    <name type="scientific">Gemmatimonas phototrophica</name>
    <dbReference type="NCBI Taxonomy" id="1379270"/>
    <lineage>
        <taxon>Bacteria</taxon>
        <taxon>Pseudomonadati</taxon>
        <taxon>Gemmatimonadota</taxon>
        <taxon>Gemmatimonadia</taxon>
        <taxon>Gemmatimonadales</taxon>
        <taxon>Gemmatimonadaceae</taxon>
        <taxon>Gemmatimonas</taxon>
    </lineage>
</organism>
<evidence type="ECO:0000256" key="2">
    <source>
        <dbReference type="ARBA" id="ARBA00022670"/>
    </source>
</evidence>
<dbReference type="OrthoDB" id="9798386at2"/>
<evidence type="ECO:0000256" key="7">
    <source>
        <dbReference type="SAM" id="SignalP"/>
    </source>
</evidence>
<accession>A0A143BJQ5</accession>
<dbReference type="KEGG" id="gph:GEMMAAP_07380"/>
<feature type="chain" id="PRO_5007506702" description="Peptidase S8/S53 domain-containing protein" evidence="7">
    <location>
        <begin position="26"/>
        <end position="555"/>
    </location>
</feature>
<sequence length="555" mass="58104">MLARSVSSYPRLVIAALLLSACARATTTPAPTPEPALRPVQQPPITVAPPPQAPTPTPTAPDTARADWHRLDYDADRVLGVGSERALRELLSSRTPQREVIVAVIDGGIDTAHVSLRSRLWKNRTEVAGNGQDDDKNGYTDDVWGWNLMVTPTGAAVGAETFELTRIYAACRGTAAGRGIAKPSAARCDSLASTYLEKSAEVNGTLSQIRNIERALSQVTAVLTQAMGPGPLTRARVVAFAPANAAQTNAKQTWLSLDANGLGEDAIADALKAYQNQATYGLDTTYYPRAVGVVGSGDVTGPDALHGTHVAGIIGAERTAGNAVQGIAPNVRLMAVRAVPDGDERDEDVARAIRYAVDNGAMVINMSFGKAYSPRKASVDSAVRYAESKGVLLVHAAGNDGENNDVVPSFPTPTLGTNARASLWLEVGASSWKGTSTLATSFSNYGKQQVDLFAPGEDILSTAPGGGVKRESGTSMAAPVVSGVAALLLTYFPKLTPTEVRDIIVQSVRTFPGLTVTLPGSDGQKAPFAGLSRTGGVIDAYAAVKLALQREALRP</sequence>
<reference evidence="9 10" key="2">
    <citation type="journal article" date="2016" name="Environ. Microbiol. Rep.">
        <title>Metagenomic evidence for the presence of phototrophic Gemmatimonadetes bacteria in diverse environments.</title>
        <authorList>
            <person name="Zeng Y."/>
            <person name="Baumbach J."/>
            <person name="Barbosa E.G."/>
            <person name="Azevedo V."/>
            <person name="Zhang C."/>
            <person name="Koblizek M."/>
        </authorList>
    </citation>
    <scope>NUCLEOTIDE SEQUENCE [LARGE SCALE GENOMIC DNA]</scope>
    <source>
        <strain evidence="9 10">AP64</strain>
    </source>
</reference>
<dbReference type="STRING" id="1379270.GEMMAAP_07380"/>
<keyword evidence="3 5" id="KW-0378">Hydrolase</keyword>
<dbReference type="PRINTS" id="PR00723">
    <property type="entry name" value="SUBTILISIN"/>
</dbReference>